<dbReference type="PROSITE" id="PS01040">
    <property type="entry name" value="SBP_BACTERIAL_5"/>
    <property type="match status" value="1"/>
</dbReference>
<dbReference type="CDD" id="cd00995">
    <property type="entry name" value="PBP2_NikA_DppA_OppA_like"/>
    <property type="match status" value="1"/>
</dbReference>
<dbReference type="InterPro" id="IPR000914">
    <property type="entry name" value="SBP_5_dom"/>
</dbReference>
<organism evidence="2 3">
    <name type="scientific">Desulfacinum hydrothermale DSM 13146</name>
    <dbReference type="NCBI Taxonomy" id="1121390"/>
    <lineage>
        <taxon>Bacteria</taxon>
        <taxon>Pseudomonadati</taxon>
        <taxon>Thermodesulfobacteriota</taxon>
        <taxon>Syntrophobacteria</taxon>
        <taxon>Syntrophobacterales</taxon>
        <taxon>Syntrophobacteraceae</taxon>
        <taxon>Desulfacinum</taxon>
    </lineage>
</organism>
<dbReference type="Proteomes" id="UP000192783">
    <property type="component" value="Unassembled WGS sequence"/>
</dbReference>
<evidence type="ECO:0000313" key="3">
    <source>
        <dbReference type="Proteomes" id="UP000192783"/>
    </source>
</evidence>
<evidence type="ECO:0000313" key="2">
    <source>
        <dbReference type="EMBL" id="SMC22529.1"/>
    </source>
</evidence>
<dbReference type="RefSeq" id="WP_212636865.1">
    <property type="nucleotide sequence ID" value="NZ_FWXF01000006.1"/>
</dbReference>
<dbReference type="AlphaFoldDB" id="A0A1W1XF35"/>
<dbReference type="SUPFAM" id="SSF53850">
    <property type="entry name" value="Periplasmic binding protein-like II"/>
    <property type="match status" value="2"/>
</dbReference>
<sequence length="547" mass="62011">MRQGKQQMLLACWVVFLTLMLAVAGPVGAERKPGAVVDAMKITTATATFDPVRPEAARVIAEAFKSIGWQVQANPIDYNQNVQKVMMEHDFDMWLVMLSGASLRIDPNVFLYKLHHSSEYKKGGWNWSGISVPELDKLVEEQQTTMDLEKRREVVFKAQALAHEVQALNVLAYAQMTNAYRSDRIKNVVPMMGEGIGSFWTDINMEVVQGDGYVRTGMTTPLKNLNPVAAKDHSEFMELRMIYDRLIRIGPDGEPKPWAAESFKIVDPTTIELTLRKGMKFHDGVEVTAEDVKFSLDYHNKWKAPFFVEGLRHMDSVEVLDKYNMRIHLKEPYAPFVPNLLGSIFIIPKHIWQDIPEKVGLDDPLKFPNDKPIGSGPFKFDYWDRGRELKVSAFKEHFSAPKCDGIIRIVYGSHDAMAAAIEKGECDRTRYILKPSLVEDLKKVKNVVAKGYPNHGFYTLIYHTRRAPLDDPAFRKAIAHVLPKELMIEAILSGYGEPGGSVISPVNKFWHNPEVKPFPNDIQKAKEILKAAGYTWDAQGRLHYPAK</sequence>
<protein>
    <submittedName>
        <fullName evidence="2">Peptide/nickel transport system substrate-binding protein</fullName>
    </submittedName>
</protein>
<name>A0A1W1XF35_9BACT</name>
<feature type="domain" description="Solute-binding protein family 5" evidence="1">
    <location>
        <begin position="254"/>
        <end position="540"/>
    </location>
</feature>
<dbReference type="Gene3D" id="3.10.105.10">
    <property type="entry name" value="Dipeptide-binding Protein, Domain 3"/>
    <property type="match status" value="2"/>
</dbReference>
<dbReference type="PANTHER" id="PTHR30290">
    <property type="entry name" value="PERIPLASMIC BINDING COMPONENT OF ABC TRANSPORTER"/>
    <property type="match status" value="1"/>
</dbReference>
<keyword evidence="3" id="KW-1185">Reference proteome</keyword>
<accession>A0A1W1XF35</accession>
<gene>
    <name evidence="2" type="ORF">SAMN02746041_01504</name>
</gene>
<dbReference type="EMBL" id="FWXF01000006">
    <property type="protein sequence ID" value="SMC22529.1"/>
    <property type="molecule type" value="Genomic_DNA"/>
</dbReference>
<dbReference type="Pfam" id="PF00496">
    <property type="entry name" value="SBP_bac_5"/>
    <property type="match status" value="1"/>
</dbReference>
<reference evidence="2 3" key="1">
    <citation type="submission" date="2017-04" db="EMBL/GenBank/DDBJ databases">
        <authorList>
            <person name="Afonso C.L."/>
            <person name="Miller P.J."/>
            <person name="Scott M.A."/>
            <person name="Spackman E."/>
            <person name="Goraichik I."/>
            <person name="Dimitrov K.M."/>
            <person name="Suarez D.L."/>
            <person name="Swayne D.E."/>
        </authorList>
    </citation>
    <scope>NUCLEOTIDE SEQUENCE [LARGE SCALE GENOMIC DNA]</scope>
    <source>
        <strain evidence="2 3">DSM 13146</strain>
    </source>
</reference>
<dbReference type="Gene3D" id="3.40.190.10">
    <property type="entry name" value="Periplasmic binding protein-like II"/>
    <property type="match status" value="1"/>
</dbReference>
<dbReference type="GO" id="GO:0015833">
    <property type="term" value="P:peptide transport"/>
    <property type="evidence" value="ECO:0007669"/>
    <property type="project" value="TreeGrafter"/>
</dbReference>
<dbReference type="InterPro" id="IPR039424">
    <property type="entry name" value="SBP_5"/>
</dbReference>
<dbReference type="GO" id="GO:1904680">
    <property type="term" value="F:peptide transmembrane transporter activity"/>
    <property type="evidence" value="ECO:0007669"/>
    <property type="project" value="TreeGrafter"/>
</dbReference>
<evidence type="ECO:0000259" key="1">
    <source>
        <dbReference type="Pfam" id="PF00496"/>
    </source>
</evidence>
<dbReference type="STRING" id="1121390.SAMN02746041_01504"/>
<dbReference type="InterPro" id="IPR023765">
    <property type="entry name" value="SBP_5_CS"/>
</dbReference>
<proteinExistence type="predicted"/>